<accession>A0A2N3LEL6</accession>
<dbReference type="EMBL" id="PIQO01000023">
    <property type="protein sequence ID" value="PKR83072.1"/>
    <property type="molecule type" value="Genomic_DNA"/>
</dbReference>
<organism evidence="2 3">
    <name type="scientific">Heyndrickxia camelliae</name>
    <dbReference type="NCBI Taxonomy" id="1707093"/>
    <lineage>
        <taxon>Bacteria</taxon>
        <taxon>Bacillati</taxon>
        <taxon>Bacillota</taxon>
        <taxon>Bacilli</taxon>
        <taxon>Bacillales</taxon>
        <taxon>Bacillaceae</taxon>
        <taxon>Heyndrickxia</taxon>
    </lineage>
</organism>
<keyword evidence="1" id="KW-0812">Transmembrane</keyword>
<proteinExistence type="predicted"/>
<dbReference type="Proteomes" id="UP000233440">
    <property type="component" value="Unassembled WGS sequence"/>
</dbReference>
<keyword evidence="1" id="KW-0472">Membrane</keyword>
<keyword evidence="3" id="KW-1185">Reference proteome</keyword>
<feature type="transmembrane region" description="Helical" evidence="1">
    <location>
        <begin position="135"/>
        <end position="154"/>
    </location>
</feature>
<comment type="caution">
    <text evidence="2">The sequence shown here is derived from an EMBL/GenBank/DDBJ whole genome shotgun (WGS) entry which is preliminary data.</text>
</comment>
<reference evidence="2 3" key="1">
    <citation type="submission" date="2017-11" db="EMBL/GenBank/DDBJ databases">
        <title>Bacillus camelliae sp. nov., isolated from pu'er tea.</title>
        <authorList>
            <person name="Niu L."/>
        </authorList>
    </citation>
    <scope>NUCLEOTIDE SEQUENCE [LARGE SCALE GENOMIC DNA]</scope>
    <source>
        <strain evidence="2 3">7578-1</strain>
    </source>
</reference>
<sequence length="177" mass="21052">MIIIKLQFIEMILILLLIPCILFIGLIVLNLLTINLFLILKTWFIITVALILFICLYYKYRYPKLPFYNPISKVIELHIGITGSFTKEVRKSIRLSKNIKRNIIFYTNHFSEERLLKSLRGKIIIKKPNLIQKGIFYFTLSLLKIFCIILKLFGKKDLNYPNKRFPVLYCEILYDKL</sequence>
<gene>
    <name evidence="2" type="ORF">CWO92_21280</name>
</gene>
<evidence type="ECO:0000313" key="2">
    <source>
        <dbReference type="EMBL" id="PKR83072.1"/>
    </source>
</evidence>
<protein>
    <submittedName>
        <fullName evidence="2">Uncharacterized protein</fullName>
    </submittedName>
</protein>
<evidence type="ECO:0000313" key="3">
    <source>
        <dbReference type="Proteomes" id="UP000233440"/>
    </source>
</evidence>
<feature type="transmembrane region" description="Helical" evidence="1">
    <location>
        <begin position="12"/>
        <end position="32"/>
    </location>
</feature>
<feature type="transmembrane region" description="Helical" evidence="1">
    <location>
        <begin position="38"/>
        <end position="58"/>
    </location>
</feature>
<keyword evidence="1" id="KW-1133">Transmembrane helix</keyword>
<name>A0A2N3LEL6_9BACI</name>
<evidence type="ECO:0000256" key="1">
    <source>
        <dbReference type="SAM" id="Phobius"/>
    </source>
</evidence>
<dbReference type="AlphaFoldDB" id="A0A2N3LEL6"/>